<protein>
    <submittedName>
        <fullName evidence="1">DUF922 domain-containing protein</fullName>
    </submittedName>
</protein>
<proteinExistence type="predicted"/>
<dbReference type="Proteomes" id="UP001163223">
    <property type="component" value="Chromosome"/>
</dbReference>
<evidence type="ECO:0000313" key="2">
    <source>
        <dbReference type="Proteomes" id="UP001163223"/>
    </source>
</evidence>
<evidence type="ECO:0000313" key="1">
    <source>
        <dbReference type="EMBL" id="WAJ30675.1"/>
    </source>
</evidence>
<name>A0ACD4NUV3_9HYPH</name>
<organism evidence="1 2">
    <name type="scientific">Antarcticirhabdus aurantiaca</name>
    <dbReference type="NCBI Taxonomy" id="2606717"/>
    <lineage>
        <taxon>Bacteria</taxon>
        <taxon>Pseudomonadati</taxon>
        <taxon>Pseudomonadota</taxon>
        <taxon>Alphaproteobacteria</taxon>
        <taxon>Hyphomicrobiales</taxon>
        <taxon>Aurantimonadaceae</taxon>
        <taxon>Antarcticirhabdus</taxon>
    </lineage>
</organism>
<reference evidence="1" key="1">
    <citation type="submission" date="2022-11" db="EMBL/GenBank/DDBJ databases">
        <title>beta-Carotene-producing bacterium, Jeongeuplla avenae sp. nov., alleviates the salt stress of Arabidopsis seedlings.</title>
        <authorList>
            <person name="Jiang L."/>
            <person name="Lee J."/>
        </authorList>
    </citation>
    <scope>NUCLEOTIDE SEQUENCE</scope>
    <source>
        <strain evidence="1">DY_R2A_6</strain>
    </source>
</reference>
<sequence>MAGLVTTLGTGVVAHAASIKERTSYFAVRGSTLEELDADLQRAGPLVAATGARHPGATEVRFDGSVSYRETSSTCRVGKTDLRLDLNMMLPRWKAPRRVDAETRLVWKTLEDDIRRHEKQHSAIAKTWLKKMESAIRNLRPERDCSAMEARVNQVTKRYLAAHERAQLEFDAKEGREVNRRLQRALVRNLEAMAAR</sequence>
<accession>A0ACD4NUV3</accession>
<dbReference type="EMBL" id="CP113520">
    <property type="protein sequence ID" value="WAJ30675.1"/>
    <property type="molecule type" value="Genomic_DNA"/>
</dbReference>
<keyword evidence="2" id="KW-1185">Reference proteome</keyword>
<gene>
    <name evidence="1" type="ORF">OXU80_10900</name>
</gene>